<dbReference type="Gene3D" id="1.10.540.10">
    <property type="entry name" value="Acyl-CoA dehydrogenase/oxidase, N-terminal domain"/>
    <property type="match status" value="1"/>
</dbReference>
<accession>A0A4Z0BW43</accession>
<feature type="domain" description="Acyl-CoA dehydrogenase/oxidase C-terminal" evidence="6">
    <location>
        <begin position="233"/>
        <end position="390"/>
    </location>
</feature>
<dbReference type="GO" id="GO:0016627">
    <property type="term" value="F:oxidoreductase activity, acting on the CH-CH group of donors"/>
    <property type="evidence" value="ECO:0007669"/>
    <property type="project" value="InterPro"/>
</dbReference>
<evidence type="ECO:0000256" key="5">
    <source>
        <dbReference type="ARBA" id="ARBA00023002"/>
    </source>
</evidence>
<dbReference type="AlphaFoldDB" id="A0A4Z0BW43"/>
<dbReference type="InterPro" id="IPR037069">
    <property type="entry name" value="AcylCoA_DH/ox_N_sf"/>
</dbReference>
<dbReference type="Gene3D" id="1.20.140.10">
    <property type="entry name" value="Butyryl-CoA Dehydrogenase, subunit A, domain 3"/>
    <property type="match status" value="1"/>
</dbReference>
<evidence type="ECO:0000259" key="7">
    <source>
        <dbReference type="Pfam" id="PF02770"/>
    </source>
</evidence>
<evidence type="ECO:0000313" key="10">
    <source>
        <dbReference type="Proteomes" id="UP000298180"/>
    </source>
</evidence>
<feature type="domain" description="Acyl-CoA dehydrogenase/oxidase N-terminal" evidence="8">
    <location>
        <begin position="7"/>
        <end position="119"/>
    </location>
</feature>
<dbReference type="Pfam" id="PF00441">
    <property type="entry name" value="Acyl-CoA_dh_1"/>
    <property type="match status" value="1"/>
</dbReference>
<evidence type="ECO:0000313" key="9">
    <source>
        <dbReference type="EMBL" id="TFZ02704.1"/>
    </source>
</evidence>
<keyword evidence="3" id="KW-0285">Flavoprotein</keyword>
<comment type="cofactor">
    <cofactor evidence="1">
        <name>FAD</name>
        <dbReference type="ChEBI" id="CHEBI:57692"/>
    </cofactor>
</comment>
<evidence type="ECO:0000256" key="1">
    <source>
        <dbReference type="ARBA" id="ARBA00001974"/>
    </source>
</evidence>
<dbReference type="RefSeq" id="WP_135264229.1">
    <property type="nucleotide sequence ID" value="NZ_SMLM01000002.1"/>
</dbReference>
<evidence type="ECO:0000256" key="4">
    <source>
        <dbReference type="ARBA" id="ARBA00022827"/>
    </source>
</evidence>
<dbReference type="InterPro" id="IPR006091">
    <property type="entry name" value="Acyl-CoA_Oxase/DH_mid-dom"/>
</dbReference>
<protein>
    <submittedName>
        <fullName evidence="9">Acyl-CoA dehydrogenase</fullName>
    </submittedName>
</protein>
<dbReference type="InterPro" id="IPR046373">
    <property type="entry name" value="Acyl-CoA_Oxase/DH_mid-dom_sf"/>
</dbReference>
<dbReference type="FunFam" id="2.40.110.10:FF:000011">
    <property type="entry name" value="Acyl-CoA dehydrogenase FadE34"/>
    <property type="match status" value="1"/>
</dbReference>
<dbReference type="Gene3D" id="2.40.110.10">
    <property type="entry name" value="Butyryl-CoA Dehydrogenase, subunit A, domain 2"/>
    <property type="match status" value="1"/>
</dbReference>
<dbReference type="InterPro" id="IPR013786">
    <property type="entry name" value="AcylCoA_DH/ox_N"/>
</dbReference>
<sequence length="391" mass="44116">MDLQLEPAHAAFRDEVRAFLRERLPPELRDRVRRGLRPSREQTVQWQRTLHERGWAAPHWPREFGGADLGQMERLILVDELQRAPAPMPLHFNVTMLGPVLLRYGTPEQKRDWLPRLARLDVWFCQGFSEPGAGSDLASLRTAARREGDHYVVNGQKIWTTYAHMADWIFCLVRTDPGATRKQEGISFLLVDLRSPGITIRPIQTIDGEHHLNEVFFDNVRVPVANRVGDEHRGWDVTKYLLGSERTGLAYVGTSRDRLDRALELARGTRDGARRVIDGPAVQAEFARVDAELRGLEIANWRLLLSEAAQRDNPAFASVLKLKGVEIQQQIAELMLRIAGPAGLARCDDEEDNARADRAAPATRFLFSRASSIYGGTSEVQKDVLARSILG</sequence>
<gene>
    <name evidence="9" type="ORF">EZ313_15770</name>
</gene>
<dbReference type="InterPro" id="IPR009100">
    <property type="entry name" value="AcylCoA_DH/oxidase_NM_dom_sf"/>
</dbReference>
<dbReference type="InterPro" id="IPR052161">
    <property type="entry name" value="Mycobact_Acyl-CoA_DH"/>
</dbReference>
<dbReference type="InterPro" id="IPR009075">
    <property type="entry name" value="AcylCo_DH/oxidase_C"/>
</dbReference>
<dbReference type="Pfam" id="PF02771">
    <property type="entry name" value="Acyl-CoA_dh_N"/>
    <property type="match status" value="1"/>
</dbReference>
<evidence type="ECO:0000259" key="8">
    <source>
        <dbReference type="Pfam" id="PF02771"/>
    </source>
</evidence>
<name>A0A4Z0BW43_9BURK</name>
<dbReference type="Proteomes" id="UP000298180">
    <property type="component" value="Unassembled WGS sequence"/>
</dbReference>
<dbReference type="EMBL" id="SMLM01000002">
    <property type="protein sequence ID" value="TFZ02704.1"/>
    <property type="molecule type" value="Genomic_DNA"/>
</dbReference>
<dbReference type="GO" id="GO:0050660">
    <property type="term" value="F:flavin adenine dinucleotide binding"/>
    <property type="evidence" value="ECO:0007669"/>
    <property type="project" value="InterPro"/>
</dbReference>
<keyword evidence="4" id="KW-0274">FAD</keyword>
<dbReference type="InterPro" id="IPR036250">
    <property type="entry name" value="AcylCo_DH-like_C"/>
</dbReference>
<evidence type="ECO:0000256" key="3">
    <source>
        <dbReference type="ARBA" id="ARBA00022630"/>
    </source>
</evidence>
<dbReference type="OrthoDB" id="9770681at2"/>
<dbReference type="PANTHER" id="PTHR43292">
    <property type="entry name" value="ACYL-COA DEHYDROGENASE"/>
    <property type="match status" value="1"/>
</dbReference>
<dbReference type="SUPFAM" id="SSF47203">
    <property type="entry name" value="Acyl-CoA dehydrogenase C-terminal domain-like"/>
    <property type="match status" value="1"/>
</dbReference>
<comment type="caution">
    <text evidence="9">The sequence shown here is derived from an EMBL/GenBank/DDBJ whole genome shotgun (WGS) entry which is preliminary data.</text>
</comment>
<keyword evidence="10" id="KW-1185">Reference proteome</keyword>
<dbReference type="PANTHER" id="PTHR43292:SF3">
    <property type="entry name" value="ACYL-COA DEHYDROGENASE FADE29"/>
    <property type="match status" value="1"/>
</dbReference>
<dbReference type="SUPFAM" id="SSF56645">
    <property type="entry name" value="Acyl-CoA dehydrogenase NM domain-like"/>
    <property type="match status" value="1"/>
</dbReference>
<keyword evidence="5" id="KW-0560">Oxidoreductase</keyword>
<evidence type="ECO:0000259" key="6">
    <source>
        <dbReference type="Pfam" id="PF00441"/>
    </source>
</evidence>
<evidence type="ECO:0000256" key="2">
    <source>
        <dbReference type="ARBA" id="ARBA00009347"/>
    </source>
</evidence>
<proteinExistence type="inferred from homology"/>
<comment type="similarity">
    <text evidence="2">Belongs to the acyl-CoA dehydrogenase family.</text>
</comment>
<feature type="domain" description="Acyl-CoA oxidase/dehydrogenase middle" evidence="7">
    <location>
        <begin position="125"/>
        <end position="220"/>
    </location>
</feature>
<organism evidence="9 10">
    <name type="scientific">Ramlibacter henchirensis</name>
    <dbReference type="NCBI Taxonomy" id="204072"/>
    <lineage>
        <taxon>Bacteria</taxon>
        <taxon>Pseudomonadati</taxon>
        <taxon>Pseudomonadota</taxon>
        <taxon>Betaproteobacteria</taxon>
        <taxon>Burkholderiales</taxon>
        <taxon>Comamonadaceae</taxon>
        <taxon>Ramlibacter</taxon>
    </lineage>
</organism>
<reference evidence="9 10" key="1">
    <citation type="submission" date="2019-03" db="EMBL/GenBank/DDBJ databases">
        <title>Ramlibacter henchirensis DSM 14656, whole genome shotgun sequence.</title>
        <authorList>
            <person name="Zhang X."/>
            <person name="Feng G."/>
            <person name="Zhu H."/>
        </authorList>
    </citation>
    <scope>NUCLEOTIDE SEQUENCE [LARGE SCALE GENOMIC DNA]</scope>
    <source>
        <strain evidence="9 10">DSM 14656</strain>
    </source>
</reference>
<dbReference type="GO" id="GO:0005886">
    <property type="term" value="C:plasma membrane"/>
    <property type="evidence" value="ECO:0007669"/>
    <property type="project" value="TreeGrafter"/>
</dbReference>
<dbReference type="Pfam" id="PF02770">
    <property type="entry name" value="Acyl-CoA_dh_M"/>
    <property type="match status" value="1"/>
</dbReference>